<feature type="transmembrane region" description="Helical" evidence="1">
    <location>
        <begin position="33"/>
        <end position="66"/>
    </location>
</feature>
<dbReference type="AlphaFoldDB" id="A0AAD9INV4"/>
<keyword evidence="1" id="KW-0812">Transmembrane</keyword>
<keyword evidence="3" id="KW-1185">Reference proteome</keyword>
<evidence type="ECO:0000313" key="2">
    <source>
        <dbReference type="EMBL" id="KAK2138078.1"/>
    </source>
</evidence>
<proteinExistence type="predicted"/>
<evidence type="ECO:0000256" key="1">
    <source>
        <dbReference type="SAM" id="Phobius"/>
    </source>
</evidence>
<reference evidence="2" key="1">
    <citation type="journal article" date="2023" name="Mol. Biol. Evol.">
        <title>Third-Generation Sequencing Reveals the Adaptive Role of the Epigenome in Three Deep-Sea Polychaetes.</title>
        <authorList>
            <person name="Perez M."/>
            <person name="Aroh O."/>
            <person name="Sun Y."/>
            <person name="Lan Y."/>
            <person name="Juniper S.K."/>
            <person name="Young C.R."/>
            <person name="Angers B."/>
            <person name="Qian P.Y."/>
        </authorList>
    </citation>
    <scope>NUCLEOTIDE SEQUENCE</scope>
    <source>
        <strain evidence="2">R07B-5</strain>
    </source>
</reference>
<comment type="caution">
    <text evidence="2">The sequence shown here is derived from an EMBL/GenBank/DDBJ whole genome shotgun (WGS) entry which is preliminary data.</text>
</comment>
<gene>
    <name evidence="2" type="ORF">NP493_8935g00000</name>
</gene>
<keyword evidence="1" id="KW-0472">Membrane</keyword>
<organism evidence="2 3">
    <name type="scientific">Ridgeia piscesae</name>
    <name type="common">Tubeworm</name>
    <dbReference type="NCBI Taxonomy" id="27915"/>
    <lineage>
        <taxon>Eukaryota</taxon>
        <taxon>Metazoa</taxon>
        <taxon>Spiralia</taxon>
        <taxon>Lophotrochozoa</taxon>
        <taxon>Annelida</taxon>
        <taxon>Polychaeta</taxon>
        <taxon>Sedentaria</taxon>
        <taxon>Canalipalpata</taxon>
        <taxon>Sabellida</taxon>
        <taxon>Siboglinidae</taxon>
        <taxon>Ridgeia</taxon>
    </lineage>
</organism>
<dbReference type="EMBL" id="JAODUO010008938">
    <property type="protein sequence ID" value="KAK2138078.1"/>
    <property type="molecule type" value="Genomic_DNA"/>
</dbReference>
<sequence length="67" mass="7780">MGSGDNRDRQVHRVVWWTSCVRSRDGQVCCQKYINVFCTFMCVCVCVCLCVCVCVGCVVWCVWYVWV</sequence>
<name>A0AAD9INV4_RIDPI</name>
<dbReference type="Proteomes" id="UP001209878">
    <property type="component" value="Unassembled WGS sequence"/>
</dbReference>
<protein>
    <submittedName>
        <fullName evidence="2">Uncharacterized protein</fullName>
    </submittedName>
</protein>
<keyword evidence="1" id="KW-1133">Transmembrane helix</keyword>
<accession>A0AAD9INV4</accession>
<evidence type="ECO:0000313" key="3">
    <source>
        <dbReference type="Proteomes" id="UP001209878"/>
    </source>
</evidence>